<accession>A0AA42ELN7</accession>
<dbReference type="EMBL" id="JAODIR010000084">
    <property type="protein sequence ID" value="MDD2169033.1"/>
    <property type="molecule type" value="Genomic_DNA"/>
</dbReference>
<reference evidence="1" key="1">
    <citation type="submission" date="2022-09" db="EMBL/GenBank/DDBJ databases">
        <title>Molecular characterization of Glaesserella parasuis strains circulating in commercial swine farms using whole-genome sequencing.</title>
        <authorList>
            <person name="Mugabi R."/>
            <person name="Clavijo M."/>
            <person name="Li G."/>
        </authorList>
    </citation>
    <scope>NUCLEOTIDE SEQUENCE</scope>
    <source>
        <strain evidence="1">0435-53</strain>
    </source>
</reference>
<comment type="caution">
    <text evidence="1">The sequence shown here is derived from an EMBL/GenBank/DDBJ whole genome shotgun (WGS) entry which is preliminary data.</text>
</comment>
<dbReference type="AlphaFoldDB" id="A0AA42ELN7"/>
<evidence type="ECO:0000313" key="2">
    <source>
        <dbReference type="Proteomes" id="UP001148834"/>
    </source>
</evidence>
<dbReference type="Proteomes" id="UP001148834">
    <property type="component" value="Unassembled WGS sequence"/>
</dbReference>
<evidence type="ECO:0000313" key="1">
    <source>
        <dbReference type="EMBL" id="MDD2169033.1"/>
    </source>
</evidence>
<gene>
    <name evidence="1" type="ORF">N5925_10730</name>
</gene>
<sequence>MISTIPHTLEKHTSKLPAILLLHNLGWQYLSPKQALAYRGGKAVNVVLDVVLREVLSQRSISYLGQERALSAKAVKIIWQCGEPCLMRLLLLLPARRC</sequence>
<proteinExistence type="predicted"/>
<name>A0AA42ELN7_GLAPU</name>
<organism evidence="1 2">
    <name type="scientific">Glaesserella parasuis</name>
    <name type="common">Haemophilus parasuis</name>
    <dbReference type="NCBI Taxonomy" id="738"/>
    <lineage>
        <taxon>Bacteria</taxon>
        <taxon>Pseudomonadati</taxon>
        <taxon>Pseudomonadota</taxon>
        <taxon>Gammaproteobacteria</taxon>
        <taxon>Pasteurellales</taxon>
        <taxon>Pasteurellaceae</taxon>
        <taxon>Glaesserella</taxon>
    </lineage>
</organism>
<protein>
    <submittedName>
        <fullName evidence="1">Uncharacterized protein</fullName>
    </submittedName>
</protein>
<dbReference type="RefSeq" id="WP_160404829.1">
    <property type="nucleotide sequence ID" value="NZ_JARUTK010000013.1"/>
</dbReference>